<dbReference type="RefSeq" id="WP_184720586.1">
    <property type="nucleotide sequence ID" value="NZ_JACHJP010000008.1"/>
</dbReference>
<evidence type="ECO:0000259" key="2">
    <source>
        <dbReference type="PROSITE" id="PS50965"/>
    </source>
</evidence>
<reference evidence="3 4" key="1">
    <citation type="submission" date="2020-08" db="EMBL/GenBank/DDBJ databases">
        <title>Genomic Encyclopedia of Type Strains, Phase III (KMG-III): the genomes of soil and plant-associated and newly described type strains.</title>
        <authorList>
            <person name="Whitman W."/>
        </authorList>
    </citation>
    <scope>NUCLEOTIDE SEQUENCE [LARGE SCALE GENOMIC DNA]</scope>
    <source>
        <strain evidence="3 4">CECT 8840</strain>
    </source>
</reference>
<sequence>MKLAEGRTRRLTLRAGLVLASAIVVGWLWGWLAALVVAIVVGVVDTVYRWRQHEAVRTWRKGAIGERRTARMLRPLGRRGYTVLHDRALPSGRANVDHLVIGTTGVFVVDSKNWHRGKRLVRRGRSVRVGGASGAQIVRSVVYEAGRVSETLTRSLGRPVTVIPVVAVHGADMPLVRVAKASGVPLLRASQVRGWITSQPTKLSVAEVAEVSATATRLLPPYIT</sequence>
<accession>A0A7W7VQT5</accession>
<feature type="transmembrane region" description="Helical" evidence="1">
    <location>
        <begin position="12"/>
        <end position="44"/>
    </location>
</feature>
<keyword evidence="1" id="KW-0812">Transmembrane</keyword>
<name>A0A7W7VQT5_9ACTN</name>
<dbReference type="Pfam" id="PF08378">
    <property type="entry name" value="NERD"/>
    <property type="match status" value="1"/>
</dbReference>
<protein>
    <recommendedName>
        <fullName evidence="2">NERD domain-containing protein</fullName>
    </recommendedName>
</protein>
<keyword evidence="1" id="KW-0472">Membrane</keyword>
<evidence type="ECO:0000256" key="1">
    <source>
        <dbReference type="SAM" id="Phobius"/>
    </source>
</evidence>
<evidence type="ECO:0000313" key="4">
    <source>
        <dbReference type="Proteomes" id="UP000552644"/>
    </source>
</evidence>
<dbReference type="PROSITE" id="PS50965">
    <property type="entry name" value="NERD"/>
    <property type="match status" value="1"/>
</dbReference>
<gene>
    <name evidence="3" type="ORF">FHS44_006020</name>
</gene>
<comment type="caution">
    <text evidence="3">The sequence shown here is derived from an EMBL/GenBank/DDBJ whole genome shotgun (WGS) entry which is preliminary data.</text>
</comment>
<organism evidence="3 4">
    <name type="scientific">Streptosporangium saharense</name>
    <dbReference type="NCBI Taxonomy" id="1706840"/>
    <lineage>
        <taxon>Bacteria</taxon>
        <taxon>Bacillati</taxon>
        <taxon>Actinomycetota</taxon>
        <taxon>Actinomycetes</taxon>
        <taxon>Streptosporangiales</taxon>
        <taxon>Streptosporangiaceae</taxon>
        <taxon>Streptosporangium</taxon>
    </lineage>
</organism>
<dbReference type="AlphaFoldDB" id="A0A7W7VQT5"/>
<keyword evidence="4" id="KW-1185">Reference proteome</keyword>
<feature type="domain" description="NERD" evidence="2">
    <location>
        <begin position="61"/>
        <end position="175"/>
    </location>
</feature>
<dbReference type="Proteomes" id="UP000552644">
    <property type="component" value="Unassembled WGS sequence"/>
</dbReference>
<dbReference type="InterPro" id="IPR011528">
    <property type="entry name" value="NERD"/>
</dbReference>
<proteinExistence type="predicted"/>
<keyword evidence="1" id="KW-1133">Transmembrane helix</keyword>
<dbReference type="EMBL" id="JACHJP010000008">
    <property type="protein sequence ID" value="MBB4918884.1"/>
    <property type="molecule type" value="Genomic_DNA"/>
</dbReference>
<evidence type="ECO:0000313" key="3">
    <source>
        <dbReference type="EMBL" id="MBB4918884.1"/>
    </source>
</evidence>